<feature type="chain" id="PRO_5011660309" evidence="1">
    <location>
        <begin position="21"/>
        <end position="145"/>
    </location>
</feature>
<feature type="domain" description="Surface antigen" evidence="3">
    <location>
        <begin position="83"/>
        <end position="144"/>
    </location>
</feature>
<keyword evidence="5" id="KW-1185">Reference proteome</keyword>
<dbReference type="PROSITE" id="PS51257">
    <property type="entry name" value="PROKAR_LIPOPROTEIN"/>
    <property type="match status" value="1"/>
</dbReference>
<evidence type="ECO:0000313" key="4">
    <source>
        <dbReference type="EMBL" id="SCZ53082.1"/>
    </source>
</evidence>
<organism evidence="4 5">
    <name type="scientific">Thiohalomonas denitrificans</name>
    <dbReference type="NCBI Taxonomy" id="415747"/>
    <lineage>
        <taxon>Bacteria</taxon>
        <taxon>Pseudomonadati</taxon>
        <taxon>Pseudomonadota</taxon>
        <taxon>Gammaproteobacteria</taxon>
        <taxon>Thiohalomonadales</taxon>
        <taxon>Thiohalomonadaceae</taxon>
        <taxon>Thiohalomonas</taxon>
    </lineage>
</organism>
<sequence length="145" mass="15320">MIRISIFTVIAAVFLLVACAQDPTRETIGTGAGAVLGGVIGSEVGDGTAGTVVGGVLGAVLGREVGRRLDARDEEQAVQALENNEPVSWSDRETGEQYKVNPTDTFERDGRMCRRYTTTVSIEGEPQTASGTACKRDDGTWEVVG</sequence>
<dbReference type="PIRSF" id="PIRSF002721">
    <property type="entry name" value="Surface_antigen_Rickettsia"/>
    <property type="match status" value="1"/>
</dbReference>
<feature type="signal peptide" evidence="1">
    <location>
        <begin position="1"/>
        <end position="20"/>
    </location>
</feature>
<protein>
    <submittedName>
        <fullName evidence="4">Surface antigen</fullName>
    </submittedName>
</protein>
<accession>A0A1G5PUH8</accession>
<dbReference type="InterPro" id="IPR032635">
    <property type="entry name" value="Anti_2"/>
</dbReference>
<evidence type="ECO:0000256" key="1">
    <source>
        <dbReference type="SAM" id="SignalP"/>
    </source>
</evidence>
<dbReference type="InterPro" id="IPR039567">
    <property type="entry name" value="Gly-zipper"/>
</dbReference>
<dbReference type="STRING" id="415747.SAMN03097708_00863"/>
<reference evidence="4 5" key="1">
    <citation type="submission" date="2016-10" db="EMBL/GenBank/DDBJ databases">
        <authorList>
            <person name="de Groot N.N."/>
        </authorList>
    </citation>
    <scope>NUCLEOTIDE SEQUENCE [LARGE SCALE GENOMIC DNA]</scope>
    <source>
        <strain evidence="4 5">HLD2</strain>
    </source>
</reference>
<proteinExistence type="predicted"/>
<dbReference type="Pfam" id="PF13488">
    <property type="entry name" value="Gly-zipper_Omp"/>
    <property type="match status" value="1"/>
</dbReference>
<dbReference type="EMBL" id="FMWD01000002">
    <property type="protein sequence ID" value="SCZ53082.1"/>
    <property type="molecule type" value="Genomic_DNA"/>
</dbReference>
<keyword evidence="1" id="KW-0732">Signal</keyword>
<dbReference type="Proteomes" id="UP000199648">
    <property type="component" value="Unassembled WGS sequence"/>
</dbReference>
<dbReference type="RefSeq" id="WP_092992963.1">
    <property type="nucleotide sequence ID" value="NZ_FMWD01000002.1"/>
</dbReference>
<evidence type="ECO:0000259" key="3">
    <source>
        <dbReference type="Pfam" id="PF16998"/>
    </source>
</evidence>
<name>A0A1G5PUH8_9GAMM</name>
<evidence type="ECO:0000313" key="5">
    <source>
        <dbReference type="Proteomes" id="UP000199648"/>
    </source>
</evidence>
<dbReference type="OrthoDB" id="6170015at2"/>
<dbReference type="Pfam" id="PF16998">
    <property type="entry name" value="17kDa_Anti_2"/>
    <property type="match status" value="1"/>
</dbReference>
<evidence type="ECO:0000259" key="2">
    <source>
        <dbReference type="Pfam" id="PF13488"/>
    </source>
</evidence>
<gene>
    <name evidence="4" type="ORF">SAMN03097708_00863</name>
</gene>
<dbReference type="AlphaFoldDB" id="A0A1G5PUH8"/>
<dbReference type="InterPro" id="IPR016364">
    <property type="entry name" value="Surface_antigen_Rickettsia"/>
</dbReference>
<feature type="domain" description="Glycine zipper" evidence="2">
    <location>
        <begin position="28"/>
        <end position="71"/>
    </location>
</feature>